<proteinExistence type="inferred from homology"/>
<dbReference type="AlphaFoldDB" id="A0A346A145"/>
<protein>
    <submittedName>
        <fullName evidence="10">Iron ABC transporter permease</fullName>
    </submittedName>
</protein>
<dbReference type="EMBL" id="CP031417">
    <property type="protein sequence ID" value="AXK82892.1"/>
    <property type="molecule type" value="Genomic_DNA"/>
</dbReference>
<feature type="transmembrane region" description="Helical" evidence="8">
    <location>
        <begin position="531"/>
        <end position="549"/>
    </location>
</feature>
<evidence type="ECO:0000256" key="5">
    <source>
        <dbReference type="ARBA" id="ARBA00022692"/>
    </source>
</evidence>
<dbReference type="InterPro" id="IPR000515">
    <property type="entry name" value="MetI-like"/>
</dbReference>
<evidence type="ECO:0000259" key="9">
    <source>
        <dbReference type="PROSITE" id="PS50928"/>
    </source>
</evidence>
<comment type="subcellular location">
    <subcellularLocation>
        <location evidence="1">Cell inner membrane</location>
        <topology evidence="1">Multi-pass membrane protein</topology>
    </subcellularLocation>
    <subcellularLocation>
        <location evidence="8">Cell membrane</location>
        <topology evidence="8">Multi-pass membrane protein</topology>
    </subcellularLocation>
</comment>
<dbReference type="PANTHER" id="PTHR43357">
    <property type="entry name" value="INNER MEMBRANE ABC TRANSPORTER PERMEASE PROTEIN YDCV"/>
    <property type="match status" value="1"/>
</dbReference>
<evidence type="ECO:0000256" key="2">
    <source>
        <dbReference type="ARBA" id="ARBA00022448"/>
    </source>
</evidence>
<dbReference type="OrthoDB" id="27542at2"/>
<dbReference type="SUPFAM" id="SSF161098">
    <property type="entry name" value="MetI-like"/>
    <property type="match status" value="2"/>
</dbReference>
<keyword evidence="2 8" id="KW-0813">Transport</keyword>
<accession>A0A346A145</accession>
<dbReference type="KEGG" id="ptaw:DW352_21620"/>
<feature type="transmembrane region" description="Helical" evidence="8">
    <location>
        <begin position="295"/>
        <end position="320"/>
    </location>
</feature>
<feature type="transmembrane region" description="Helical" evidence="8">
    <location>
        <begin position="360"/>
        <end position="382"/>
    </location>
</feature>
<evidence type="ECO:0000313" key="10">
    <source>
        <dbReference type="EMBL" id="AXK82892.1"/>
    </source>
</evidence>
<dbReference type="CDD" id="cd06261">
    <property type="entry name" value="TM_PBP2"/>
    <property type="match status" value="2"/>
</dbReference>
<feature type="transmembrane region" description="Helical" evidence="8">
    <location>
        <begin position="151"/>
        <end position="170"/>
    </location>
</feature>
<dbReference type="PROSITE" id="PS50928">
    <property type="entry name" value="ABC_TM1"/>
    <property type="match status" value="2"/>
</dbReference>
<feature type="transmembrane region" description="Helical" evidence="8">
    <location>
        <begin position="421"/>
        <end position="441"/>
    </location>
</feature>
<dbReference type="InterPro" id="IPR035906">
    <property type="entry name" value="MetI-like_sf"/>
</dbReference>
<keyword evidence="11" id="KW-1185">Reference proteome</keyword>
<dbReference type="Gene3D" id="1.10.3720.10">
    <property type="entry name" value="MetI-like"/>
    <property type="match status" value="2"/>
</dbReference>
<dbReference type="RefSeq" id="WP_115693271.1">
    <property type="nucleotide sequence ID" value="NZ_CP031417.1"/>
</dbReference>
<feature type="transmembrane region" description="Helical" evidence="8">
    <location>
        <begin position="249"/>
        <end position="268"/>
    </location>
</feature>
<evidence type="ECO:0000313" key="11">
    <source>
        <dbReference type="Proteomes" id="UP000254889"/>
    </source>
</evidence>
<feature type="domain" description="ABC transmembrane type-1" evidence="9">
    <location>
        <begin position="58"/>
        <end position="267"/>
    </location>
</feature>
<comment type="similarity">
    <text evidence="8">Belongs to the binding-protein-dependent transport system permease family.</text>
</comment>
<evidence type="ECO:0000256" key="1">
    <source>
        <dbReference type="ARBA" id="ARBA00004429"/>
    </source>
</evidence>
<evidence type="ECO:0000256" key="4">
    <source>
        <dbReference type="ARBA" id="ARBA00022519"/>
    </source>
</evidence>
<keyword evidence="5 8" id="KW-0812">Transmembrane</keyword>
<feature type="transmembrane region" description="Helical" evidence="8">
    <location>
        <begin position="94"/>
        <end position="116"/>
    </location>
</feature>
<name>A0A346A145_9HYPH</name>
<reference evidence="10 11" key="1">
    <citation type="submission" date="2018-07" db="EMBL/GenBank/DDBJ databases">
        <authorList>
            <person name="Quirk P.G."/>
            <person name="Krulwich T.A."/>
        </authorList>
    </citation>
    <scope>NUCLEOTIDE SEQUENCE [LARGE SCALE GENOMIC DNA]</scope>
    <source>
        <strain evidence="10 11">CC-BB4</strain>
    </source>
</reference>
<organism evidence="10 11">
    <name type="scientific">Pseudolabrys taiwanensis</name>
    <dbReference type="NCBI Taxonomy" id="331696"/>
    <lineage>
        <taxon>Bacteria</taxon>
        <taxon>Pseudomonadati</taxon>
        <taxon>Pseudomonadota</taxon>
        <taxon>Alphaproteobacteria</taxon>
        <taxon>Hyphomicrobiales</taxon>
        <taxon>Xanthobacteraceae</taxon>
        <taxon>Pseudolabrys</taxon>
    </lineage>
</organism>
<evidence type="ECO:0000256" key="3">
    <source>
        <dbReference type="ARBA" id="ARBA00022475"/>
    </source>
</evidence>
<keyword evidence="4" id="KW-0997">Cell inner membrane</keyword>
<keyword evidence="7 8" id="KW-0472">Membrane</keyword>
<sequence>MSAVRFALIGVLLLILLPLIGFLVFTSLHQSQIDGSYGPATVKFFVGLLNSARFFENAANTLLYAFGTAVVAIVLGTIQAWLAERTDAYGRSLLYLVAILSLSIPYVLYTVGWLLFLGRAGPVNALLQAITGSATPVLNVYTMTGQIVIEGLLWTPVAFLLLAAVFRNADASLEEASLMSGASIGQTMRNISLRLAVPAILALALLVFIRAIESFEVPALVGMPGRFYVLTTDVFLQIYAITPPNYGQAAALSVILVGCVTVLLWFYSRLSRHAYRYRTVTGKGFRPRKVSLGRWRYLATAMIILNGIIIIGLPVFMLAWAALLPFYQPVSLAAVSQFSFKFFGLVFTSGTFRDTLQNTILLGVGTASVVTAVSALGGWFIARRHSGAWLLDQLASASLAFPAIVLGLGFLTLFLAAPVSLYGTVTSLVIASAIACLPYGIRYGTVGVSQLHPELEEASRASGAGEATTFLRVVVPLIAPSLVACWLLVFLLAVRAVSMPLILAGPDNSVVASALFDLWKDGQTGELAAMGLVWTAGMTALSLAFFGLARRFGTSLQ</sequence>
<feature type="transmembrane region" description="Helical" evidence="8">
    <location>
        <begin position="191"/>
        <end position="212"/>
    </location>
</feature>
<keyword evidence="3" id="KW-1003">Cell membrane</keyword>
<dbReference type="Proteomes" id="UP000254889">
    <property type="component" value="Chromosome"/>
</dbReference>
<feature type="transmembrane region" description="Helical" evidence="8">
    <location>
        <begin position="61"/>
        <end position="82"/>
    </location>
</feature>
<evidence type="ECO:0000256" key="6">
    <source>
        <dbReference type="ARBA" id="ARBA00022989"/>
    </source>
</evidence>
<feature type="transmembrane region" description="Helical" evidence="8">
    <location>
        <begin position="473"/>
        <end position="494"/>
    </location>
</feature>
<dbReference type="Pfam" id="PF00528">
    <property type="entry name" value="BPD_transp_1"/>
    <property type="match status" value="2"/>
</dbReference>
<keyword evidence="6 8" id="KW-1133">Transmembrane helix</keyword>
<dbReference type="PANTHER" id="PTHR43357:SF4">
    <property type="entry name" value="INNER MEMBRANE ABC TRANSPORTER PERMEASE PROTEIN YDCV"/>
    <property type="match status" value="1"/>
</dbReference>
<gene>
    <name evidence="10" type="ORF">DW352_21620</name>
</gene>
<evidence type="ECO:0000256" key="8">
    <source>
        <dbReference type="RuleBase" id="RU363032"/>
    </source>
</evidence>
<feature type="domain" description="ABC transmembrane type-1" evidence="9">
    <location>
        <begin position="356"/>
        <end position="545"/>
    </location>
</feature>
<evidence type="ECO:0000256" key="7">
    <source>
        <dbReference type="ARBA" id="ARBA00023136"/>
    </source>
</evidence>
<feature type="transmembrane region" description="Helical" evidence="8">
    <location>
        <begin position="394"/>
        <end position="414"/>
    </location>
</feature>
<feature type="transmembrane region" description="Helical" evidence="8">
    <location>
        <begin position="6"/>
        <end position="25"/>
    </location>
</feature>
<dbReference type="GO" id="GO:0055085">
    <property type="term" value="P:transmembrane transport"/>
    <property type="evidence" value="ECO:0007669"/>
    <property type="project" value="InterPro"/>
</dbReference>
<dbReference type="GO" id="GO:0005886">
    <property type="term" value="C:plasma membrane"/>
    <property type="evidence" value="ECO:0007669"/>
    <property type="project" value="UniProtKB-SubCell"/>
</dbReference>